<feature type="transmembrane region" description="Helical" evidence="1">
    <location>
        <begin position="70"/>
        <end position="87"/>
    </location>
</feature>
<feature type="transmembrane region" description="Helical" evidence="1">
    <location>
        <begin position="12"/>
        <end position="32"/>
    </location>
</feature>
<dbReference type="InterPro" id="IPR018687">
    <property type="entry name" value="DUF2177_membr"/>
</dbReference>
<feature type="transmembrane region" description="Helical" evidence="1">
    <location>
        <begin position="99"/>
        <end position="119"/>
    </location>
</feature>
<name>A0A6C0LSI2_9ZZZZ</name>
<sequence length="127" mass="14254">MISIGLPNILKACLGYIVIILMDAIWLPFATYMEFYPKFDDTHILFAILAWMSIATLLSCGDVSSGKDAAIFGMYVGLIAYSTWNFTEATVHKEWRNTAILFDLTYGTLLCAFTGFVVYKIDSLIQI</sequence>
<keyword evidence="1" id="KW-1133">Transmembrane helix</keyword>
<keyword evidence="1" id="KW-0812">Transmembrane</keyword>
<keyword evidence="1" id="KW-0472">Membrane</keyword>
<feature type="transmembrane region" description="Helical" evidence="1">
    <location>
        <begin position="44"/>
        <end position="63"/>
    </location>
</feature>
<dbReference type="EMBL" id="MN740557">
    <property type="protein sequence ID" value="QHU33383.1"/>
    <property type="molecule type" value="Genomic_DNA"/>
</dbReference>
<proteinExistence type="predicted"/>
<accession>A0A6C0LSI2</accession>
<reference evidence="2" key="1">
    <citation type="journal article" date="2020" name="Nature">
        <title>Giant virus diversity and host interactions through global metagenomics.</title>
        <authorList>
            <person name="Schulz F."/>
            <person name="Roux S."/>
            <person name="Paez-Espino D."/>
            <person name="Jungbluth S."/>
            <person name="Walsh D.A."/>
            <person name="Denef V.J."/>
            <person name="McMahon K.D."/>
            <person name="Konstantinidis K.T."/>
            <person name="Eloe-Fadrosh E.A."/>
            <person name="Kyrpides N.C."/>
            <person name="Woyke T."/>
        </authorList>
    </citation>
    <scope>NUCLEOTIDE SEQUENCE</scope>
    <source>
        <strain evidence="2">GVMAG-S-1016704-121</strain>
    </source>
</reference>
<protein>
    <submittedName>
        <fullName evidence="2">Uncharacterized protein</fullName>
    </submittedName>
</protein>
<dbReference type="Pfam" id="PF09945">
    <property type="entry name" value="DUF2177"/>
    <property type="match status" value="1"/>
</dbReference>
<evidence type="ECO:0000313" key="2">
    <source>
        <dbReference type="EMBL" id="QHU33383.1"/>
    </source>
</evidence>
<dbReference type="AlphaFoldDB" id="A0A6C0LSI2"/>
<organism evidence="2">
    <name type="scientific">viral metagenome</name>
    <dbReference type="NCBI Taxonomy" id="1070528"/>
    <lineage>
        <taxon>unclassified sequences</taxon>
        <taxon>metagenomes</taxon>
        <taxon>organismal metagenomes</taxon>
    </lineage>
</organism>
<evidence type="ECO:0000256" key="1">
    <source>
        <dbReference type="SAM" id="Phobius"/>
    </source>
</evidence>